<protein>
    <submittedName>
        <fullName evidence="1">Uncharacterized protein</fullName>
    </submittedName>
</protein>
<dbReference type="AlphaFoldDB" id="A0A4Y2PVS2"/>
<sequence length="75" mass="8558">MRLYRIPVVRIALVHFTSDEVKVHSREIRDVEELRASITSAIAYCDYGNATADTARTDYRLDILRATEGAHVEVH</sequence>
<proteinExistence type="predicted"/>
<dbReference type="Proteomes" id="UP000499080">
    <property type="component" value="Unassembled WGS sequence"/>
</dbReference>
<comment type="caution">
    <text evidence="1">The sequence shown here is derived from an EMBL/GenBank/DDBJ whole genome shotgun (WGS) entry which is preliminary data.</text>
</comment>
<organism evidence="1 2">
    <name type="scientific">Araneus ventricosus</name>
    <name type="common">Orbweaver spider</name>
    <name type="synonym">Epeira ventricosa</name>
    <dbReference type="NCBI Taxonomy" id="182803"/>
    <lineage>
        <taxon>Eukaryota</taxon>
        <taxon>Metazoa</taxon>
        <taxon>Ecdysozoa</taxon>
        <taxon>Arthropoda</taxon>
        <taxon>Chelicerata</taxon>
        <taxon>Arachnida</taxon>
        <taxon>Araneae</taxon>
        <taxon>Araneomorphae</taxon>
        <taxon>Entelegynae</taxon>
        <taxon>Araneoidea</taxon>
        <taxon>Araneidae</taxon>
        <taxon>Araneus</taxon>
    </lineage>
</organism>
<evidence type="ECO:0000313" key="2">
    <source>
        <dbReference type="Proteomes" id="UP000499080"/>
    </source>
</evidence>
<accession>A0A4Y2PVS2</accession>
<name>A0A4Y2PVS2_ARAVE</name>
<evidence type="ECO:0000313" key="1">
    <source>
        <dbReference type="EMBL" id="GBN56005.1"/>
    </source>
</evidence>
<keyword evidence="2" id="KW-1185">Reference proteome</keyword>
<dbReference type="EMBL" id="BGPR01012425">
    <property type="protein sequence ID" value="GBN56005.1"/>
    <property type="molecule type" value="Genomic_DNA"/>
</dbReference>
<gene>
    <name evidence="1" type="ORF">AVEN_189703_1</name>
</gene>
<reference evidence="1 2" key="1">
    <citation type="journal article" date="2019" name="Sci. Rep.">
        <title>Orb-weaving spider Araneus ventricosus genome elucidates the spidroin gene catalogue.</title>
        <authorList>
            <person name="Kono N."/>
            <person name="Nakamura H."/>
            <person name="Ohtoshi R."/>
            <person name="Moran D.A.P."/>
            <person name="Shinohara A."/>
            <person name="Yoshida Y."/>
            <person name="Fujiwara M."/>
            <person name="Mori M."/>
            <person name="Tomita M."/>
            <person name="Arakawa K."/>
        </authorList>
    </citation>
    <scope>NUCLEOTIDE SEQUENCE [LARGE SCALE GENOMIC DNA]</scope>
</reference>